<dbReference type="InterPro" id="IPR000184">
    <property type="entry name" value="Bac_surfAg_D15"/>
</dbReference>
<name>A0ABU9EN90_LIMFS</name>
<evidence type="ECO:0000256" key="5">
    <source>
        <dbReference type="ARBA" id="ARBA00023237"/>
    </source>
</evidence>
<evidence type="ECO:0000256" key="4">
    <source>
        <dbReference type="ARBA" id="ARBA00023136"/>
    </source>
</evidence>
<protein>
    <submittedName>
        <fullName evidence="9">Cell surface protein</fullName>
    </submittedName>
</protein>
<evidence type="ECO:0000259" key="8">
    <source>
        <dbReference type="PROSITE" id="PS51779"/>
    </source>
</evidence>
<dbReference type="InterPro" id="IPR010827">
    <property type="entry name" value="BamA/TamA_POTRA"/>
</dbReference>
<feature type="chain" id="PRO_5046276878" evidence="7">
    <location>
        <begin position="33"/>
        <end position="876"/>
    </location>
</feature>
<keyword evidence="3 7" id="KW-0732">Signal</keyword>
<evidence type="ECO:0000256" key="7">
    <source>
        <dbReference type="SAM" id="SignalP"/>
    </source>
</evidence>
<dbReference type="PANTHER" id="PTHR12815:SF47">
    <property type="entry name" value="TRANSLOCATION AND ASSEMBLY MODULE SUBUNIT TAMA"/>
    <property type="match status" value="1"/>
</dbReference>
<keyword evidence="2" id="KW-0812">Transmembrane</keyword>
<feature type="signal peptide" evidence="7">
    <location>
        <begin position="1"/>
        <end position="32"/>
    </location>
</feature>
<evidence type="ECO:0000256" key="3">
    <source>
        <dbReference type="ARBA" id="ARBA00022729"/>
    </source>
</evidence>
<dbReference type="InterPro" id="IPR013686">
    <property type="entry name" value="Polypept-transport_assoc_ShlB"/>
</dbReference>
<dbReference type="InterPro" id="IPR039910">
    <property type="entry name" value="D15-like"/>
</dbReference>
<reference evidence="9 10" key="1">
    <citation type="journal article" date="2024" name="Front. Microbiol.">
        <title>Transcriptomic insights into the dominance of two phototrophs throughout the water column of a tropical hypersaline-alkaline crater lake (Dziani Dzaha, Mayotte).</title>
        <authorList>
            <person name="Duperron S."/>
            <person name="Halary S."/>
            <person name="Bouly J.-P."/>
            <person name="Roussel T."/>
            <person name="Hugoni M."/>
            <person name="Bruto M."/>
            <person name="Oger P."/>
            <person name="Duval C."/>
            <person name="Woo A."/>
            <person name="Jezequiel D."/>
            <person name="Ader M."/>
            <person name="Leboulanger C."/>
            <person name="Agogue H."/>
            <person name="Grossi V."/>
            <person name="Trousselier M."/>
            <person name="Bernard C."/>
        </authorList>
    </citation>
    <scope>NUCLEOTIDE SEQUENCE [LARGE SCALE GENOMIC DNA]</scope>
    <source>
        <strain evidence="9 10">PMC 851.14</strain>
    </source>
</reference>
<comment type="subcellular location">
    <subcellularLocation>
        <location evidence="1">Membrane</location>
    </subcellularLocation>
</comment>
<dbReference type="Proteomes" id="UP001387447">
    <property type="component" value="Unassembled WGS sequence"/>
</dbReference>
<evidence type="ECO:0000313" key="9">
    <source>
        <dbReference type="EMBL" id="MEK9513426.1"/>
    </source>
</evidence>
<evidence type="ECO:0000313" key="10">
    <source>
        <dbReference type="Proteomes" id="UP001387447"/>
    </source>
</evidence>
<dbReference type="RefSeq" id="WP_006622505.1">
    <property type="nucleotide sequence ID" value="NZ_JBBWYZ010000014.1"/>
</dbReference>
<dbReference type="PROSITE" id="PS51779">
    <property type="entry name" value="POTRA"/>
    <property type="match status" value="1"/>
</dbReference>
<dbReference type="EMBL" id="JBBWYZ010000014">
    <property type="protein sequence ID" value="MEK9513426.1"/>
    <property type="molecule type" value="Genomic_DNA"/>
</dbReference>
<proteinExistence type="predicted"/>
<comment type="caution">
    <text evidence="9">The sequence shown here is derived from an EMBL/GenBank/DDBJ whole genome shotgun (WGS) entry which is preliminary data.</text>
</comment>
<evidence type="ECO:0000256" key="1">
    <source>
        <dbReference type="ARBA" id="ARBA00004370"/>
    </source>
</evidence>
<accession>A0ABU9EN90</accession>
<dbReference type="Pfam" id="PF01103">
    <property type="entry name" value="Omp85"/>
    <property type="match status" value="1"/>
</dbReference>
<feature type="domain" description="POTRA" evidence="8">
    <location>
        <begin position="355"/>
        <end position="430"/>
    </location>
</feature>
<keyword evidence="10" id="KW-1185">Reference proteome</keyword>
<feature type="region of interest" description="Disordered" evidence="6">
    <location>
        <begin position="190"/>
        <end position="227"/>
    </location>
</feature>
<dbReference type="PANTHER" id="PTHR12815">
    <property type="entry name" value="SORTING AND ASSEMBLY MACHINERY SAMM50 PROTEIN FAMILY MEMBER"/>
    <property type="match status" value="1"/>
</dbReference>
<dbReference type="Gene3D" id="2.40.160.50">
    <property type="entry name" value="membrane protein fhac: a member of the omp85/tpsb transporter family"/>
    <property type="match status" value="1"/>
</dbReference>
<evidence type="ECO:0000256" key="6">
    <source>
        <dbReference type="SAM" id="MobiDB-lite"/>
    </source>
</evidence>
<dbReference type="PROSITE" id="PS51257">
    <property type="entry name" value="PROKAR_LIPOPROTEIN"/>
    <property type="match status" value="1"/>
</dbReference>
<organism evidence="9 10">
    <name type="scientific">Limnospira fusiformis PMC 851.14</name>
    <dbReference type="NCBI Taxonomy" id="2219512"/>
    <lineage>
        <taxon>Bacteria</taxon>
        <taxon>Bacillati</taxon>
        <taxon>Cyanobacteriota</taxon>
        <taxon>Cyanophyceae</taxon>
        <taxon>Oscillatoriophycideae</taxon>
        <taxon>Oscillatoriales</taxon>
        <taxon>Sirenicapillariaceae</taxon>
        <taxon>Limnospira</taxon>
    </lineage>
</organism>
<sequence>MSKNVNNMGFCSFWVACLATSATFGLSNSASGKTPPLIFNDYQGSLAVSDQSNDAHKESEAIAIPSVQSGTTSSDPTQFPLFQLKNNDYQKLADFPRSVSSPLVALENVDDSLVASDSTASARTQAHKEPASTKVEMGLASWSENPPTPVYSPFEPSLGKPESKQANFDVMPSADQIAIANLQERSKFRLPHSPQDLDSSTKSHLLTPQTPLAVSQERAAGVRPSEDWSREPQWVVNLMQAIAYECEHCSLDGTRGQENLELAQNNLPPSVPGTGQPGEPDVLIAEVLVSGTDNEQLVDVVYGAIAVQPGRTATRSQLQQDINAIFATGLFRNVRAVPEDTPLGVRVTFDVEPNPPLQQVIIEGDQVLPSEVVDASFANQFGQIINLRRIEEAIDDIQTWYQQNGYVLAQVIAAPDVTTEGVVTLRVAEGVISEIIVRFLNADGDPTDPDGNPVTGRTRDFIITREIQLQPGDVFNQATIQQDLGRVFRLGIFDDVRLQLEPAPEDPTKANMIVNVIERSTGSVAFGGGFSSATGLFGTLSYREANLGGNNHQLAAEVQVGEQVLLVDLSFTDPWIAGDPYRTSYTVNAFRRRGISLVFEEGSEDVRLPNEDRPRVIRTGGGISFTRPFAENPFVDPDWVASLGFQYQRAQVTDSRERITPRDERGKLLSASESGEDDLFTVQFGLATDRRNNRQIPTSGYAFRFGTEQSIPIGSGNIFFNRVRGSYSYYIPVDFLQLVPGAPQALAFNIQAGTIMGDFPPYEAFPLGGANTVRGWREGALAAARSFVLGSVEYRFPVFSVANFLIGGALFIDGAHALGTQSSVQGNPGGIRGKPGSGIGFGGGVRIQSPLGPIRIDYGINDEGGNQIHFGIGERF</sequence>
<dbReference type="Pfam" id="PF07244">
    <property type="entry name" value="POTRA"/>
    <property type="match status" value="2"/>
</dbReference>
<keyword evidence="4" id="KW-0472">Membrane</keyword>
<keyword evidence="5" id="KW-0998">Cell outer membrane</keyword>
<dbReference type="Gene3D" id="3.10.20.310">
    <property type="entry name" value="membrane protein fhac"/>
    <property type="match status" value="3"/>
</dbReference>
<evidence type="ECO:0000256" key="2">
    <source>
        <dbReference type="ARBA" id="ARBA00022692"/>
    </source>
</evidence>
<dbReference type="InterPro" id="IPR034746">
    <property type="entry name" value="POTRA"/>
</dbReference>
<gene>
    <name evidence="9" type="ORF">AAEJ74_17560</name>
</gene>
<feature type="compositionally biased region" description="Polar residues" evidence="6">
    <location>
        <begin position="196"/>
        <end position="213"/>
    </location>
</feature>
<dbReference type="Pfam" id="PF08479">
    <property type="entry name" value="POTRA_2"/>
    <property type="match status" value="1"/>
</dbReference>